<keyword evidence="2" id="KW-1185">Reference proteome</keyword>
<proteinExistence type="predicted"/>
<organism evidence="1 2">
    <name type="scientific">Candidatus Epulonipiscium fishelsonii</name>
    <dbReference type="NCBI Taxonomy" id="77094"/>
    <lineage>
        <taxon>Bacteria</taxon>
        <taxon>Bacillati</taxon>
        <taxon>Bacillota</taxon>
        <taxon>Clostridia</taxon>
        <taxon>Lachnospirales</taxon>
        <taxon>Lachnospiraceae</taxon>
        <taxon>Candidatus Epulonipiscium</taxon>
    </lineage>
</organism>
<sequence>MELGLYVHIPFCKSKCHYCDFLSYSRMDLVEEYVNALNKEIKSYGQLFKNTQIQSIFIGGGTPTVLPPYLLEQIYNCIVDNFVLSEDCEWTIEANPDTVTNEQVVLFRKYPINRISLGLQAVQDYHLKNIGRVHSFKQWENAIFLLKSNGITNINTDLIFGLPNQTLQEWEESLNTVVKYNIPHISAYSLTLEGDTKFTKMYEKGELTLADETLDRQMYNIAKDILNSYNHYEISNWAKNGKECKHNILYWKQKQYIGVGLGASGYISSSRYTNIRNLKDYIMNINNNNLSVQEGNEYITPRMQQEEFMFLGLRMRSGIDINEFQKLFGVEIYDIFGNQIDRWIKQGVIRNNNNNILNLTDYGIDISNIIFASFLNI</sequence>
<name>A0ACC8XGL1_9FIRM</name>
<protein>
    <submittedName>
        <fullName evidence="1">Uncharacterized protein</fullName>
    </submittedName>
</protein>
<dbReference type="Proteomes" id="UP000188605">
    <property type="component" value="Unassembled WGS sequence"/>
</dbReference>
<gene>
    <name evidence="1" type="ORF">AN396_13320</name>
</gene>
<reference evidence="1" key="1">
    <citation type="submission" date="2016-08" db="EMBL/GenBank/DDBJ databases">
        <authorList>
            <person name="Ngugi D.K."/>
            <person name="Miyake S."/>
            <person name="Stingl U."/>
        </authorList>
    </citation>
    <scope>NUCLEOTIDE SEQUENCE</scope>
    <source>
        <strain evidence="1">SCG-B11WGA-EpuloA1</strain>
    </source>
</reference>
<comment type="caution">
    <text evidence="1">The sequence shown here is derived from an EMBL/GenBank/DDBJ whole genome shotgun (WGS) entry which is preliminary data.</text>
</comment>
<dbReference type="EMBL" id="LJDB01000007">
    <property type="protein sequence ID" value="ONI42773.1"/>
    <property type="molecule type" value="Genomic_DNA"/>
</dbReference>
<evidence type="ECO:0000313" key="1">
    <source>
        <dbReference type="EMBL" id="ONI42773.1"/>
    </source>
</evidence>
<evidence type="ECO:0000313" key="2">
    <source>
        <dbReference type="Proteomes" id="UP000188605"/>
    </source>
</evidence>
<accession>A0ACC8XGL1</accession>